<dbReference type="KEGG" id="salj:SMD11_0028"/>
<dbReference type="EMBL" id="CP021744">
    <property type="protein sequence ID" value="ARZ65696.1"/>
    <property type="molecule type" value="Genomic_DNA"/>
</dbReference>
<proteinExistence type="predicted"/>
<protein>
    <submittedName>
        <fullName evidence="2">Uncharacterized protein</fullName>
    </submittedName>
</protein>
<organism evidence="2 3">
    <name type="scientific">Streptomyces albireticuli</name>
    <dbReference type="NCBI Taxonomy" id="1940"/>
    <lineage>
        <taxon>Bacteria</taxon>
        <taxon>Bacillati</taxon>
        <taxon>Actinomycetota</taxon>
        <taxon>Actinomycetes</taxon>
        <taxon>Kitasatosporales</taxon>
        <taxon>Streptomycetaceae</taxon>
        <taxon>Streptomyces</taxon>
    </lineage>
</organism>
<accession>A0A1Z2KUK8</accession>
<name>A0A1Z2KUK8_9ACTN</name>
<dbReference type="RefSeq" id="WP_087924432.1">
    <property type="nucleotide sequence ID" value="NZ_CP021744.1"/>
</dbReference>
<dbReference type="Proteomes" id="UP000195755">
    <property type="component" value="Chromosome"/>
</dbReference>
<gene>
    <name evidence="2" type="ORF">SMD11_0028</name>
</gene>
<evidence type="ECO:0000313" key="3">
    <source>
        <dbReference type="Proteomes" id="UP000195755"/>
    </source>
</evidence>
<reference evidence="2 3" key="1">
    <citation type="submission" date="2017-06" db="EMBL/GenBank/DDBJ databases">
        <title>Streptomyces albireticuli Genome sequencing and assembly.</title>
        <authorList>
            <person name="Wang Y."/>
            <person name="Du B."/>
            <person name="Ding Y."/>
            <person name="Liu H."/>
            <person name="Hou Q."/>
            <person name="Liu K."/>
            <person name="Yao L."/>
            <person name="Wang C."/>
        </authorList>
    </citation>
    <scope>NUCLEOTIDE SEQUENCE [LARGE SCALE GENOMIC DNA]</scope>
    <source>
        <strain evidence="2 3">MDJK11</strain>
    </source>
</reference>
<dbReference type="AlphaFoldDB" id="A0A1Z2KUK8"/>
<feature type="region of interest" description="Disordered" evidence="1">
    <location>
        <begin position="46"/>
        <end position="68"/>
    </location>
</feature>
<evidence type="ECO:0000313" key="2">
    <source>
        <dbReference type="EMBL" id="ARZ65696.1"/>
    </source>
</evidence>
<evidence type="ECO:0000256" key="1">
    <source>
        <dbReference type="SAM" id="MobiDB-lite"/>
    </source>
</evidence>
<sequence length="68" mass="6961">MGVHVFAHAGSRHDARQAGAGVSRLIPGARWWRAAVSSPAPSAALISAQPSAATPEEREGFAAGPRMA</sequence>